<dbReference type="Pfam" id="PF21187">
    <property type="entry name" value="CYAA_C"/>
    <property type="match status" value="1"/>
</dbReference>
<keyword evidence="6" id="KW-0479">Metal-binding</keyword>
<dbReference type="GO" id="GO:0005737">
    <property type="term" value="C:cytoplasm"/>
    <property type="evidence" value="ECO:0007669"/>
    <property type="project" value="TreeGrafter"/>
</dbReference>
<evidence type="ECO:0000256" key="12">
    <source>
        <dbReference type="ARBA" id="ARBA00032637"/>
    </source>
</evidence>
<feature type="compositionally biased region" description="Basic and acidic residues" evidence="13">
    <location>
        <begin position="120"/>
        <end position="149"/>
    </location>
</feature>
<keyword evidence="7" id="KW-0677">Repeat</keyword>
<dbReference type="Pfam" id="PF00211">
    <property type="entry name" value="Guanylate_cyc"/>
    <property type="match status" value="1"/>
</dbReference>
<dbReference type="PROSITE" id="PS51746">
    <property type="entry name" value="PPM_2"/>
    <property type="match status" value="1"/>
</dbReference>
<dbReference type="InterPro" id="IPR055071">
    <property type="entry name" value="RA_PHLPP-like"/>
</dbReference>
<keyword evidence="5" id="KW-0433">Leucine-rich repeat</keyword>
<dbReference type="SMART" id="SM00314">
    <property type="entry name" value="RA"/>
    <property type="match status" value="1"/>
</dbReference>
<dbReference type="SMART" id="SM00365">
    <property type="entry name" value="LRR_SD22"/>
    <property type="match status" value="8"/>
</dbReference>
<evidence type="ECO:0000313" key="17">
    <source>
        <dbReference type="EMBL" id="CDO54626.1"/>
    </source>
</evidence>
<feature type="compositionally biased region" description="Low complexity" evidence="13">
    <location>
        <begin position="237"/>
        <end position="256"/>
    </location>
</feature>
<dbReference type="PANTHER" id="PTHR48051:SF1">
    <property type="entry name" value="RAS SUPPRESSOR PROTEIN 1"/>
    <property type="match status" value="1"/>
</dbReference>
<dbReference type="InterPro" id="IPR001054">
    <property type="entry name" value="A/G_cyclase"/>
</dbReference>
<evidence type="ECO:0000256" key="10">
    <source>
        <dbReference type="ARBA" id="ARBA00023239"/>
    </source>
</evidence>
<dbReference type="Pfam" id="PF00481">
    <property type="entry name" value="PP2C"/>
    <property type="match status" value="1"/>
</dbReference>
<feature type="region of interest" description="Disordered" evidence="13">
    <location>
        <begin position="1889"/>
        <end position="1933"/>
    </location>
</feature>
<dbReference type="InterPro" id="IPR050216">
    <property type="entry name" value="LRR_domain-containing"/>
</dbReference>
<proteinExistence type="inferred from homology"/>
<reference evidence="17" key="1">
    <citation type="submission" date="2014-03" db="EMBL/GenBank/DDBJ databases">
        <authorList>
            <person name="Casaregola S."/>
        </authorList>
    </citation>
    <scope>NUCLEOTIDE SEQUENCE [LARGE SCALE GENOMIC DNA]</scope>
    <source>
        <strain evidence="17">CLIB 918</strain>
    </source>
</reference>
<evidence type="ECO:0000259" key="14">
    <source>
        <dbReference type="PROSITE" id="PS50125"/>
    </source>
</evidence>
<feature type="domain" description="PPM-type phosphatase" evidence="16">
    <location>
        <begin position="1128"/>
        <end position="1403"/>
    </location>
</feature>
<dbReference type="CDD" id="cd17214">
    <property type="entry name" value="RA_CYR1_like"/>
    <property type="match status" value="1"/>
</dbReference>
<feature type="compositionally biased region" description="Polar residues" evidence="13">
    <location>
        <begin position="43"/>
        <end position="55"/>
    </location>
</feature>
<evidence type="ECO:0000256" key="6">
    <source>
        <dbReference type="ARBA" id="ARBA00022723"/>
    </source>
</evidence>
<dbReference type="InterPro" id="IPR001932">
    <property type="entry name" value="PPM-type_phosphatase-like_dom"/>
</dbReference>
<feature type="compositionally biased region" description="Polar residues" evidence="13">
    <location>
        <begin position="881"/>
        <end position="890"/>
    </location>
</feature>
<feature type="region of interest" description="Disordered" evidence="13">
    <location>
        <begin position="1"/>
        <end position="82"/>
    </location>
</feature>
<comment type="similarity">
    <text evidence="2">Belongs to the adenylyl cyclase class-3 family.</text>
</comment>
<dbReference type="PROSITE" id="PS50125">
    <property type="entry name" value="GUANYLATE_CYCLASE_2"/>
    <property type="match status" value="1"/>
</dbReference>
<feature type="region of interest" description="Disordered" evidence="13">
    <location>
        <begin position="120"/>
        <end position="151"/>
    </location>
</feature>
<evidence type="ECO:0000259" key="16">
    <source>
        <dbReference type="PROSITE" id="PS51746"/>
    </source>
</evidence>
<feature type="region of interest" description="Disordered" evidence="13">
    <location>
        <begin position="236"/>
        <end position="256"/>
    </location>
</feature>
<dbReference type="Pfam" id="PF13855">
    <property type="entry name" value="LRR_8"/>
    <property type="match status" value="4"/>
</dbReference>
<evidence type="ECO:0000256" key="2">
    <source>
        <dbReference type="ARBA" id="ARBA00005381"/>
    </source>
</evidence>
<dbReference type="Pfam" id="PF23010">
    <property type="entry name" value="RA_3"/>
    <property type="match status" value="1"/>
</dbReference>
<evidence type="ECO:0000256" key="11">
    <source>
        <dbReference type="ARBA" id="ARBA00032597"/>
    </source>
</evidence>
<dbReference type="STRING" id="1173061.A0A0J9XCQ7"/>
<evidence type="ECO:0000256" key="13">
    <source>
        <dbReference type="SAM" id="MobiDB-lite"/>
    </source>
</evidence>
<gene>
    <name evidence="17" type="ORF">BN980_GECA08s02166g</name>
</gene>
<keyword evidence="9" id="KW-0115">cAMP biosynthesis</keyword>
<dbReference type="SMART" id="SM00332">
    <property type="entry name" value="PP2Cc"/>
    <property type="match status" value="1"/>
</dbReference>
<dbReference type="GO" id="GO:0006171">
    <property type="term" value="P:cAMP biosynthetic process"/>
    <property type="evidence" value="ECO:0007669"/>
    <property type="project" value="UniProtKB-KW"/>
</dbReference>
<dbReference type="InterPro" id="IPR036457">
    <property type="entry name" value="PPM-type-like_dom_sf"/>
</dbReference>
<dbReference type="SMART" id="SM00044">
    <property type="entry name" value="CYCc"/>
    <property type="match status" value="1"/>
</dbReference>
<dbReference type="InterPro" id="IPR000159">
    <property type="entry name" value="RA_dom"/>
</dbReference>
<dbReference type="Gene3D" id="3.60.40.10">
    <property type="entry name" value="PPM-type phosphatase domain"/>
    <property type="match status" value="1"/>
</dbReference>
<dbReference type="InterPro" id="IPR032675">
    <property type="entry name" value="LRR_dom_sf"/>
</dbReference>
<dbReference type="Proteomes" id="UP000242525">
    <property type="component" value="Unassembled WGS sequence"/>
</dbReference>
<organism evidence="17 18">
    <name type="scientific">Geotrichum candidum</name>
    <name type="common">Oospora lactis</name>
    <name type="synonym">Dipodascus geotrichum</name>
    <dbReference type="NCBI Taxonomy" id="1173061"/>
    <lineage>
        <taxon>Eukaryota</taxon>
        <taxon>Fungi</taxon>
        <taxon>Dikarya</taxon>
        <taxon>Ascomycota</taxon>
        <taxon>Saccharomycotina</taxon>
        <taxon>Dipodascomycetes</taxon>
        <taxon>Dipodascales</taxon>
        <taxon>Dipodascaceae</taxon>
        <taxon>Geotrichum</taxon>
    </lineage>
</organism>
<evidence type="ECO:0000259" key="15">
    <source>
        <dbReference type="PROSITE" id="PS50200"/>
    </source>
</evidence>
<comment type="catalytic activity">
    <reaction evidence="1">
        <text>ATP = 3',5'-cyclic AMP + diphosphate</text>
        <dbReference type="Rhea" id="RHEA:15389"/>
        <dbReference type="ChEBI" id="CHEBI:30616"/>
        <dbReference type="ChEBI" id="CHEBI:33019"/>
        <dbReference type="ChEBI" id="CHEBI:58165"/>
        <dbReference type="EC" id="4.6.1.1"/>
    </reaction>
</comment>
<dbReference type="CDD" id="cd07302">
    <property type="entry name" value="CHD"/>
    <property type="match status" value="1"/>
</dbReference>
<dbReference type="PROSITE" id="PS50200">
    <property type="entry name" value="RA"/>
    <property type="match status" value="1"/>
</dbReference>
<dbReference type="Gene3D" id="3.80.10.10">
    <property type="entry name" value="Ribonuclease Inhibitor"/>
    <property type="match status" value="4"/>
</dbReference>
<keyword evidence="18" id="KW-1185">Reference proteome</keyword>
<dbReference type="SMART" id="SM00364">
    <property type="entry name" value="LRR_BAC"/>
    <property type="match status" value="6"/>
</dbReference>
<dbReference type="GO" id="GO:0004016">
    <property type="term" value="F:adenylate cyclase activity"/>
    <property type="evidence" value="ECO:0007669"/>
    <property type="project" value="UniProtKB-EC"/>
</dbReference>
<keyword evidence="10" id="KW-0456">Lyase</keyword>
<dbReference type="SUPFAM" id="SSF81606">
    <property type="entry name" value="PP2C-like"/>
    <property type="match status" value="1"/>
</dbReference>
<evidence type="ECO:0000256" key="9">
    <source>
        <dbReference type="ARBA" id="ARBA00022998"/>
    </source>
</evidence>
<feature type="region of interest" description="Disordered" evidence="13">
    <location>
        <begin position="871"/>
        <end position="913"/>
    </location>
</feature>
<dbReference type="InterPro" id="IPR048580">
    <property type="entry name" value="CYAA_C"/>
</dbReference>
<feature type="domain" description="Ras-associating" evidence="15">
    <location>
        <begin position="362"/>
        <end position="441"/>
    </location>
</feature>
<dbReference type="FunFam" id="3.80.10.10:FF:000220">
    <property type="entry name" value="Adenylate cyclase AcyA"/>
    <property type="match status" value="1"/>
</dbReference>
<evidence type="ECO:0000256" key="8">
    <source>
        <dbReference type="ARBA" id="ARBA00022842"/>
    </source>
</evidence>
<keyword evidence="8" id="KW-0460">Magnesium</keyword>
<dbReference type="PROSITE" id="PS51450">
    <property type="entry name" value="LRR"/>
    <property type="match status" value="7"/>
</dbReference>
<feature type="compositionally biased region" description="Polar residues" evidence="13">
    <location>
        <begin position="24"/>
        <end position="33"/>
    </location>
</feature>
<dbReference type="EMBL" id="CCBN010000008">
    <property type="protein sequence ID" value="CDO54626.1"/>
    <property type="molecule type" value="Genomic_DNA"/>
</dbReference>
<feature type="domain" description="Guanylate cyclase" evidence="14">
    <location>
        <begin position="1465"/>
        <end position="1602"/>
    </location>
</feature>
<feature type="region of interest" description="Disordered" evidence="13">
    <location>
        <begin position="277"/>
        <end position="301"/>
    </location>
</feature>
<evidence type="ECO:0000256" key="1">
    <source>
        <dbReference type="ARBA" id="ARBA00001593"/>
    </source>
</evidence>
<dbReference type="SUPFAM" id="SSF52058">
    <property type="entry name" value="L domain-like"/>
    <property type="match status" value="2"/>
</dbReference>
<dbReference type="CDD" id="cd00143">
    <property type="entry name" value="PP2Cc"/>
    <property type="match status" value="1"/>
</dbReference>
<evidence type="ECO:0000256" key="5">
    <source>
        <dbReference type="ARBA" id="ARBA00022614"/>
    </source>
</evidence>
<evidence type="ECO:0000256" key="3">
    <source>
        <dbReference type="ARBA" id="ARBA00012201"/>
    </source>
</evidence>
<feature type="compositionally biased region" description="Polar residues" evidence="13">
    <location>
        <begin position="280"/>
        <end position="301"/>
    </location>
</feature>
<sequence length="1933" mass="213989">MQDLQDVSPLSSFSGPSSKPQDSTLSFHDSTIIGQGVTDTRRPSYSSQITTSSEPLTMPRESLANDDTTGPLLYKSNSGDIAQNHNRSYSTAIFSSSPSKINSAVFSQPDKVFDNEELERLADSKQDAEDSNKQKAEQHLLSSDTERHASKPKSKKFFLGKLISRRESSTDFSEKSKKRLKSKTSESLLKSNWAAIDPHSTLYAPGNVVGGGLRARIRQNQHLKSKFKRKDSVLPVTTTTDNNIPPTTSASAPHSPIDSTFYTLDTDLEHMSGIVDGDQLNASSSHLPSTSNSVGPSLSSDSTFSKAGKSIDASVAASVSGTGPKGSWQAPESWNIVPDSTDLLQWPSDYDSISPGHASKGQKSFVRIFREDGTFGTISCDLEITVTELIQLLGRKFYLPSVAGYQLTVRTGGLRRILLPKERPLIYQQILLNFMGYTEDDKLSDVARDDLSYMCRFELSRLELRTFTTEEKELMSRDFSHANMQNMDLQTIPVIYYSHCLEIEHLDVSENPSITIPFDFIQACVNLKSIRYVSNKSLQFPLNILHTVNLRNLNLSKNLITHLDNVDFTKLASLVVLDLHGNRLSSINDSISKLTCLEELNLSSNVLTGIDVSLCQLTNLKSFDISFNKIHTLPDEVGLLSNLVKFSINNNYLEKKLPDTLVNMSSLEDLDIRFNKLQNIDILSKVPNLLHLYCSKNSVTSFSAEFVKLELFHFDRNPLTKIELVEGHFSMVDLNLSKAKLAALDKTFLEKIPHVQKLILDKNHLSCLPPHIAKLKHLVHLSVVANNLDTIPPEIGQLHELKDLDLHNNNIPSLPDEIWMLENLETLNVSSNLIEVFPKHDSKSSISSSESDRFKAFGDILKTYEGNSPVETAANGARRPSTLSLSSGISPNERRLSVFPPGSARTLSNAPTREAPALRPRRTLGQSLLVLTISDNRLTDECFEEITNLTSLKILNLSYNELVDIPYGALRRLVNLNELYLSGNHLTSLPAEDIESIKALRVLYVNSNKLHTLPAELGKLEDLTALDVGSNNLKYNINNWPYDWNWNWNLKLKYLNFSGNRRLEIKAALNQVNHFGRDSNEKDWSDFTVLDNIRVLGLMDVTLITPKVPDQTENCRVRTYGSEMNSLPFGMADSLGYNNNLSVVDMVLERFRGKDNETVVGLFDGRSNDFGGNKVSKLIQETFGSIFSQELNKLRENESVKEALRRAFLNTNKEIGNTTLMPPEEIAHSPIAHRSSTAMNLEYRDGMTGSCATVIYIQNNKLYVANSGDSMAIISGASGQYKVLTTRHDPTTEAELVRIRAAAGVVSSNGKLDGSLDVSRAIGFYNLIPQIHAKPSISEYDLSDNDEVLVIGSKQLWEHVSYQIALDVVRMSNGDMMRAAAKLRDFAISYGASDKIMVMVIGVGISRRKSKNRIICGGTFGPMSSIGEEELFPVFKKRRDRNLLPEDSRLARLGGEVDPPVDELAMVFTDIKNSTLLWETAPVAMRAAIKVHNSIMRRQLRIIGGYEVKTEGDAFMVSFPTPTSALLWCFSVQSLLLAADWPTEILESSEGCEILDDNDEVIFRGLSVRMGIHWGSPVCERDPITRRMDYFGPMVNRAARVSAVADGGQIALSSDFVAEMTRLIDAVEEYKQGKVPALADAFGGNEALGLAIEHDAKLLNNLGWERKILGEEKLKGLENPEFISLAYQKSLLGRYPIHCERLLMKRSPTQVGLKTKTTVSQHQMDLIIRLREISIRLENVCTRLNPGNFVPKTVDVNSRITNIVGLTTLVAPCSESDYAIFMSHLVTRIENCLSTLYLRAAVSKLNRSASISLNVSELCGFLSNVLGLEGGQLHPSAEETSISAPSHGDALFSLGSSSSSSSSSVGTSTSSSSTGSLATFSSPSVMAAMEEQTHSTTDLTSLEENDVSTEPLHIVHNREFRTAPPTPLMGEAE</sequence>
<dbReference type="PANTHER" id="PTHR48051">
    <property type="match status" value="1"/>
</dbReference>
<protein>
    <recommendedName>
        <fullName evidence="4">Adenylate cyclase</fullName>
        <ecNumber evidence="3">4.6.1.1</ecNumber>
    </recommendedName>
    <alternativeName>
        <fullName evidence="11">ATP pyrophosphate-lyase</fullName>
    </alternativeName>
    <alternativeName>
        <fullName evidence="12">Adenylyl cyclase</fullName>
    </alternativeName>
</protein>
<evidence type="ECO:0000313" key="18">
    <source>
        <dbReference type="Proteomes" id="UP000242525"/>
    </source>
</evidence>
<evidence type="ECO:0000256" key="4">
    <source>
        <dbReference type="ARBA" id="ARBA00021420"/>
    </source>
</evidence>
<feature type="region of interest" description="Disordered" evidence="13">
    <location>
        <begin position="1858"/>
        <end position="1877"/>
    </location>
</feature>
<dbReference type="GO" id="GO:0035556">
    <property type="term" value="P:intracellular signal transduction"/>
    <property type="evidence" value="ECO:0007669"/>
    <property type="project" value="InterPro"/>
</dbReference>
<feature type="compositionally biased region" description="Low complexity" evidence="13">
    <location>
        <begin position="8"/>
        <end position="23"/>
    </location>
</feature>
<dbReference type="GO" id="GO:0046872">
    <property type="term" value="F:metal ion binding"/>
    <property type="evidence" value="ECO:0007669"/>
    <property type="project" value="UniProtKB-KW"/>
</dbReference>
<dbReference type="SMART" id="SM00369">
    <property type="entry name" value="LRR_TYP"/>
    <property type="match status" value="12"/>
</dbReference>
<accession>A0A0J9XCQ7</accession>
<dbReference type="InterPro" id="IPR003591">
    <property type="entry name" value="Leu-rich_rpt_typical-subtyp"/>
</dbReference>
<dbReference type="SUPFAM" id="SSF55073">
    <property type="entry name" value="Nucleotide cyclase"/>
    <property type="match status" value="1"/>
</dbReference>
<name>A0A0J9XCQ7_GEOCN</name>
<evidence type="ECO:0000256" key="7">
    <source>
        <dbReference type="ARBA" id="ARBA00022737"/>
    </source>
</evidence>
<dbReference type="Gene3D" id="3.30.70.1230">
    <property type="entry name" value="Nucleotide cyclase"/>
    <property type="match status" value="1"/>
</dbReference>
<dbReference type="InterPro" id="IPR001611">
    <property type="entry name" value="Leu-rich_rpt"/>
</dbReference>
<comment type="caution">
    <text evidence="17">The sequence shown here is derived from an EMBL/GenBank/DDBJ whole genome shotgun (WGS) entry which is preliminary data.</text>
</comment>
<dbReference type="InterPro" id="IPR029787">
    <property type="entry name" value="Nucleotide_cyclase"/>
</dbReference>
<dbReference type="OrthoDB" id="2021138at2759"/>
<dbReference type="EC" id="4.6.1.1" evidence="3"/>